<reference evidence="1 2" key="1">
    <citation type="submission" date="2023-02" db="EMBL/GenBank/DDBJ databases">
        <title>LHISI_Scaffold_Assembly.</title>
        <authorList>
            <person name="Stuart O.P."/>
            <person name="Cleave R."/>
            <person name="Magrath M.J.L."/>
            <person name="Mikheyev A.S."/>
        </authorList>
    </citation>
    <scope>NUCLEOTIDE SEQUENCE [LARGE SCALE GENOMIC DNA]</scope>
    <source>
        <strain evidence="1">Daus_M_001</strain>
        <tissue evidence="1">Leg muscle</tissue>
    </source>
</reference>
<organism evidence="1 2">
    <name type="scientific">Dryococelus australis</name>
    <dbReference type="NCBI Taxonomy" id="614101"/>
    <lineage>
        <taxon>Eukaryota</taxon>
        <taxon>Metazoa</taxon>
        <taxon>Ecdysozoa</taxon>
        <taxon>Arthropoda</taxon>
        <taxon>Hexapoda</taxon>
        <taxon>Insecta</taxon>
        <taxon>Pterygota</taxon>
        <taxon>Neoptera</taxon>
        <taxon>Polyneoptera</taxon>
        <taxon>Phasmatodea</taxon>
        <taxon>Verophasmatodea</taxon>
        <taxon>Anareolatae</taxon>
        <taxon>Phasmatidae</taxon>
        <taxon>Eurycanthinae</taxon>
        <taxon>Dryococelus</taxon>
    </lineage>
</organism>
<gene>
    <name evidence="1" type="ORF">PR048_024184</name>
</gene>
<dbReference type="Proteomes" id="UP001159363">
    <property type="component" value="Chromosome 8"/>
</dbReference>
<keyword evidence="2" id="KW-1185">Reference proteome</keyword>
<evidence type="ECO:0000313" key="1">
    <source>
        <dbReference type="EMBL" id="KAJ8876274.1"/>
    </source>
</evidence>
<proteinExistence type="predicted"/>
<name>A0ABQ9GW67_9NEOP</name>
<sequence>MLEMFLNTYHVNVLYKVYWSILTQKFNIKFGFPRSDTCSICDTLATKINNPECSTEEREKLETEKKSLATKSRRIQKKKKDISLHVEFAIASFENKCSFCSRQLCHNVFGDVHD</sequence>
<evidence type="ECO:0000313" key="2">
    <source>
        <dbReference type="Proteomes" id="UP001159363"/>
    </source>
</evidence>
<dbReference type="EMBL" id="JARBHB010000009">
    <property type="protein sequence ID" value="KAJ8876274.1"/>
    <property type="molecule type" value="Genomic_DNA"/>
</dbReference>
<accession>A0ABQ9GW67</accession>
<protein>
    <submittedName>
        <fullName evidence="1">Uncharacterized protein</fullName>
    </submittedName>
</protein>
<comment type="caution">
    <text evidence="1">The sequence shown here is derived from an EMBL/GenBank/DDBJ whole genome shotgun (WGS) entry which is preliminary data.</text>
</comment>